<accession>A0A813HHN3</accession>
<dbReference type="EMBL" id="CAJNNV010031710">
    <property type="protein sequence ID" value="CAE8637522.1"/>
    <property type="molecule type" value="Genomic_DNA"/>
</dbReference>
<gene>
    <name evidence="3" type="ORF">PGLA1383_LOCUS52865</name>
</gene>
<dbReference type="SUPFAM" id="SSF51556">
    <property type="entry name" value="Metallo-dependent hydrolases"/>
    <property type="match status" value="1"/>
</dbReference>
<keyword evidence="4" id="KW-1185">Reference proteome</keyword>
<comment type="similarity">
    <text evidence="1">Belongs to the metallo-dependent hydrolases superfamily.</text>
</comment>
<comment type="caution">
    <text evidence="3">The sequence shown here is derived from an EMBL/GenBank/DDBJ whole genome shotgun (WGS) entry which is preliminary data.</text>
</comment>
<sequence length="311" mass="34847">MAAPLDFFDPHFHIWDVSDSTQSGHDAKVLFKPNGKELYLRRDYEAEFEKMPAELCLKGGAFLEALSVCHVGQSGPEYSASCLEEAAFAAEQLNDDSYVLVPSCALQQPDVEEMLRNMSVLSPRVRGIRQILNHEPNWPRNGVLGNLLENPAWIRGFQALAGAGLSFDMQLNPRQHAKAVEVVAANPEVTVIINHLGCPLLEDLQDGGEVYWAGMEAFAKLPNTYIKLSMLCYPDPNWDENELVLSALHRVIELFGPHRCMFASNFPVDVKDGWPAERLLPAFLKLAERYSEGERQELFAGSARRAYRCQV</sequence>
<evidence type="ECO:0000256" key="1">
    <source>
        <dbReference type="ARBA" id="ARBA00038310"/>
    </source>
</evidence>
<dbReference type="PANTHER" id="PTHR43569">
    <property type="entry name" value="AMIDOHYDROLASE"/>
    <property type="match status" value="1"/>
</dbReference>
<dbReference type="InterPro" id="IPR006680">
    <property type="entry name" value="Amidohydro-rel"/>
</dbReference>
<dbReference type="GO" id="GO:0016787">
    <property type="term" value="F:hydrolase activity"/>
    <property type="evidence" value="ECO:0007669"/>
    <property type="project" value="InterPro"/>
</dbReference>
<evidence type="ECO:0000259" key="2">
    <source>
        <dbReference type="Pfam" id="PF04909"/>
    </source>
</evidence>
<dbReference type="OrthoDB" id="203821at2759"/>
<dbReference type="Gene3D" id="3.20.20.140">
    <property type="entry name" value="Metal-dependent hydrolases"/>
    <property type="match status" value="1"/>
</dbReference>
<evidence type="ECO:0000313" key="4">
    <source>
        <dbReference type="Proteomes" id="UP000654075"/>
    </source>
</evidence>
<dbReference type="InterPro" id="IPR032466">
    <property type="entry name" value="Metal_Hydrolase"/>
</dbReference>
<dbReference type="PANTHER" id="PTHR43569:SF2">
    <property type="entry name" value="AMIDOHYDROLASE-RELATED DOMAIN-CONTAINING PROTEIN"/>
    <property type="match status" value="1"/>
</dbReference>
<organism evidence="3 4">
    <name type="scientific">Polarella glacialis</name>
    <name type="common">Dinoflagellate</name>
    <dbReference type="NCBI Taxonomy" id="89957"/>
    <lineage>
        <taxon>Eukaryota</taxon>
        <taxon>Sar</taxon>
        <taxon>Alveolata</taxon>
        <taxon>Dinophyceae</taxon>
        <taxon>Suessiales</taxon>
        <taxon>Suessiaceae</taxon>
        <taxon>Polarella</taxon>
    </lineage>
</organism>
<dbReference type="Proteomes" id="UP000654075">
    <property type="component" value="Unassembled WGS sequence"/>
</dbReference>
<protein>
    <recommendedName>
        <fullName evidence="2">Amidohydrolase-related domain-containing protein</fullName>
    </recommendedName>
</protein>
<dbReference type="Pfam" id="PF04909">
    <property type="entry name" value="Amidohydro_2"/>
    <property type="match status" value="1"/>
</dbReference>
<feature type="domain" description="Amidohydrolase-related" evidence="2">
    <location>
        <begin position="9"/>
        <end position="308"/>
    </location>
</feature>
<reference evidence="3" key="1">
    <citation type="submission" date="2021-02" db="EMBL/GenBank/DDBJ databases">
        <authorList>
            <person name="Dougan E. K."/>
            <person name="Rhodes N."/>
            <person name="Thang M."/>
            <person name="Chan C."/>
        </authorList>
    </citation>
    <scope>NUCLEOTIDE SEQUENCE</scope>
</reference>
<dbReference type="AlphaFoldDB" id="A0A813HHN3"/>
<dbReference type="InterPro" id="IPR052350">
    <property type="entry name" value="Metallo-dep_Lactonases"/>
</dbReference>
<dbReference type="OMA" id="NWDENEL"/>
<proteinExistence type="inferred from homology"/>
<name>A0A813HHN3_POLGL</name>
<evidence type="ECO:0000313" key="3">
    <source>
        <dbReference type="EMBL" id="CAE8637522.1"/>
    </source>
</evidence>